<keyword evidence="4" id="KW-1133">Transmembrane helix</keyword>
<evidence type="ECO:0000313" key="8">
    <source>
        <dbReference type="EMBL" id="RJP18120.1"/>
    </source>
</evidence>
<evidence type="ECO:0000256" key="2">
    <source>
        <dbReference type="ARBA" id="ARBA00007862"/>
    </source>
</evidence>
<dbReference type="CDD" id="cd03405">
    <property type="entry name" value="SPFH_HflC"/>
    <property type="match status" value="1"/>
</dbReference>
<dbReference type="Pfam" id="PF01145">
    <property type="entry name" value="Band_7"/>
    <property type="match status" value="1"/>
</dbReference>
<evidence type="ECO:0000256" key="5">
    <source>
        <dbReference type="ARBA" id="ARBA00023136"/>
    </source>
</evidence>
<dbReference type="SUPFAM" id="SSF117892">
    <property type="entry name" value="Band 7/SPFH domain"/>
    <property type="match status" value="1"/>
</dbReference>
<dbReference type="AlphaFoldDB" id="A0A3A4NLT4"/>
<dbReference type="EMBL" id="QZKU01000105">
    <property type="protein sequence ID" value="RJP18120.1"/>
    <property type="molecule type" value="Genomic_DNA"/>
</dbReference>
<dbReference type="Gene3D" id="3.30.479.30">
    <property type="entry name" value="Band 7 domain"/>
    <property type="match status" value="1"/>
</dbReference>
<evidence type="ECO:0000313" key="9">
    <source>
        <dbReference type="Proteomes" id="UP000265882"/>
    </source>
</evidence>
<feature type="domain" description="Band 7" evidence="7">
    <location>
        <begin position="20"/>
        <end position="187"/>
    </location>
</feature>
<comment type="function">
    <text evidence="6">HflC and HflK could regulate a protease.</text>
</comment>
<reference evidence="8 9" key="1">
    <citation type="journal article" date="2017" name="ISME J.">
        <title>Energy and carbon metabolisms in a deep terrestrial subsurface fluid microbial community.</title>
        <authorList>
            <person name="Momper L."/>
            <person name="Jungbluth S.P."/>
            <person name="Lee M.D."/>
            <person name="Amend J.P."/>
        </authorList>
    </citation>
    <scope>NUCLEOTIDE SEQUENCE [LARGE SCALE GENOMIC DNA]</scope>
    <source>
        <strain evidence="8">SURF_5</strain>
    </source>
</reference>
<name>A0A3A4NLT4_ABYX5</name>
<protein>
    <recommendedName>
        <fullName evidence="6">Protein HflC</fullName>
    </recommendedName>
</protein>
<sequence>MKSIIAFVSIIVGILIAATSFFFTADESEYVVMTQFGNPIRTIRQAGLHRKLPWQSVNRVDRRMQLYETPLIEYLTSDKKNVVLQAFVCWHVDDPLEFFRAMRTFESANQRLDDLVTASMGAKLGDYEMSNLISINPDEVKISEMEKTIASEINAKTKAGYGIHVSRVGVSRLALPEDNAQSVYKRMEAERSAIANEYRALGHEEADKIKSEADREKSDIIAKAYSEAQIIRGEGDAKAAEIYAKAYSQAPDFFELMRTLEVYKKILNKETIIVMSADSDLLKYLDGTLTAGMKETGAAQ</sequence>
<dbReference type="PIRSF" id="PIRSF005651">
    <property type="entry name" value="HflC"/>
    <property type="match status" value="1"/>
</dbReference>
<dbReference type="GO" id="GO:0008233">
    <property type="term" value="F:peptidase activity"/>
    <property type="evidence" value="ECO:0007669"/>
    <property type="project" value="UniProtKB-KW"/>
</dbReference>
<dbReference type="GO" id="GO:0006508">
    <property type="term" value="P:proteolysis"/>
    <property type="evidence" value="ECO:0007669"/>
    <property type="project" value="UniProtKB-KW"/>
</dbReference>
<keyword evidence="8" id="KW-0645">Protease</keyword>
<dbReference type="PANTHER" id="PTHR42911">
    <property type="entry name" value="MODULATOR OF FTSH PROTEASE HFLC"/>
    <property type="match status" value="1"/>
</dbReference>
<evidence type="ECO:0000259" key="7">
    <source>
        <dbReference type="SMART" id="SM00244"/>
    </source>
</evidence>
<comment type="subcellular location">
    <subcellularLocation>
        <location evidence="1">Membrane</location>
        <topology evidence="1">Single-pass membrane protein</topology>
    </subcellularLocation>
</comment>
<dbReference type="InterPro" id="IPR001107">
    <property type="entry name" value="Band_7"/>
</dbReference>
<accession>A0A3A4NLT4</accession>
<gene>
    <name evidence="8" type="primary">hflC</name>
    <name evidence="8" type="ORF">C4520_14820</name>
</gene>
<dbReference type="NCBIfam" id="TIGR01932">
    <property type="entry name" value="hflC"/>
    <property type="match status" value="1"/>
</dbReference>
<keyword evidence="5" id="KW-0472">Membrane</keyword>
<dbReference type="SMART" id="SM00244">
    <property type="entry name" value="PHB"/>
    <property type="match status" value="1"/>
</dbReference>
<keyword evidence="3" id="KW-0812">Transmembrane</keyword>
<comment type="similarity">
    <text evidence="2 6">Belongs to the band 7/mec-2 family. HflC subfamily.</text>
</comment>
<evidence type="ECO:0000256" key="4">
    <source>
        <dbReference type="ARBA" id="ARBA00022989"/>
    </source>
</evidence>
<proteinExistence type="inferred from homology"/>
<dbReference type="GO" id="GO:0016020">
    <property type="term" value="C:membrane"/>
    <property type="evidence" value="ECO:0007669"/>
    <property type="project" value="UniProtKB-SubCell"/>
</dbReference>
<keyword evidence="8" id="KW-0378">Hydrolase</keyword>
<evidence type="ECO:0000256" key="1">
    <source>
        <dbReference type="ARBA" id="ARBA00004167"/>
    </source>
</evidence>
<comment type="caution">
    <text evidence="8">The sequence shown here is derived from an EMBL/GenBank/DDBJ whole genome shotgun (WGS) entry which is preliminary data.</text>
</comment>
<dbReference type="InterPro" id="IPR036013">
    <property type="entry name" value="Band_7/SPFH_dom_sf"/>
</dbReference>
<dbReference type="PANTHER" id="PTHR42911:SF1">
    <property type="entry name" value="MODULATOR OF FTSH PROTEASE HFLC"/>
    <property type="match status" value="1"/>
</dbReference>
<evidence type="ECO:0000256" key="6">
    <source>
        <dbReference type="PIRNR" id="PIRNR005651"/>
    </source>
</evidence>
<dbReference type="InterPro" id="IPR010200">
    <property type="entry name" value="HflC"/>
</dbReference>
<evidence type="ECO:0000256" key="3">
    <source>
        <dbReference type="ARBA" id="ARBA00022692"/>
    </source>
</evidence>
<organism evidence="8 9">
    <name type="scientific">Abyssobacteria bacterium (strain SURF_5)</name>
    <dbReference type="NCBI Taxonomy" id="2093360"/>
    <lineage>
        <taxon>Bacteria</taxon>
        <taxon>Pseudomonadati</taxon>
        <taxon>Candidatus Hydrogenedentota</taxon>
        <taxon>Candidatus Abyssobacteria</taxon>
    </lineage>
</organism>
<dbReference type="Proteomes" id="UP000265882">
    <property type="component" value="Unassembled WGS sequence"/>
</dbReference>